<accession>F7PHQ7</accession>
<dbReference type="EMBL" id="AFNT02000008">
    <property type="protein sequence ID" value="ERJ06901.1"/>
    <property type="molecule type" value="Genomic_DNA"/>
</dbReference>
<dbReference type="HOGENOM" id="CLU_034189_1_0_2"/>
<dbReference type="Gene3D" id="2.130.10.10">
    <property type="entry name" value="YVTN repeat-like/Quinoprotein amine dehydrogenase"/>
    <property type="match status" value="1"/>
</dbReference>
<dbReference type="KEGG" id="hti:HTIA_0245"/>
<reference evidence="3 4" key="2">
    <citation type="journal article" date="2013" name="PLoS ONE">
        <title>INDIGO - INtegrated Data Warehouse of MIcrobial GenOmes with Examples from the Red Sea Extremophiles.</title>
        <authorList>
            <person name="Alam I."/>
            <person name="Antunes A."/>
            <person name="Kamau A.A."/>
            <person name="Ba Alawi W."/>
            <person name="Kalkatawi M."/>
            <person name="Stingl U."/>
            <person name="Bajic V.B."/>
        </authorList>
    </citation>
    <scope>NUCLEOTIDE SEQUENCE [LARGE SCALE GENOMIC DNA]</scope>
    <source>
        <strain evidence="3 4">SARL4B</strain>
    </source>
</reference>
<dbReference type="InterPro" id="IPR015943">
    <property type="entry name" value="WD40/YVTN_repeat-like_dom_sf"/>
</dbReference>
<dbReference type="PANTHER" id="PTHR36220">
    <property type="entry name" value="UNNAMED PRODUCT"/>
    <property type="match status" value="1"/>
</dbReference>
<organism evidence="3 4">
    <name type="scientific">Halorhabdus tiamatea SARL4B</name>
    <dbReference type="NCBI Taxonomy" id="1033806"/>
    <lineage>
        <taxon>Archaea</taxon>
        <taxon>Methanobacteriati</taxon>
        <taxon>Methanobacteriota</taxon>
        <taxon>Stenosarchaea group</taxon>
        <taxon>Halobacteria</taxon>
        <taxon>Halobacteriales</taxon>
        <taxon>Haloarculaceae</taxon>
        <taxon>Halorhabdus</taxon>
    </lineage>
</organism>
<dbReference type="RefSeq" id="WP_008525000.1">
    <property type="nucleotide sequence ID" value="NC_021921.1"/>
</dbReference>
<evidence type="ECO:0000313" key="5">
    <source>
        <dbReference type="Proteomes" id="UP000015381"/>
    </source>
</evidence>
<dbReference type="AlphaFoldDB" id="F7PHQ7"/>
<dbReference type="PROSITE" id="PS51257">
    <property type="entry name" value="PROKAR_LIPOPROTEIN"/>
    <property type="match status" value="1"/>
</dbReference>
<evidence type="ECO:0000313" key="3">
    <source>
        <dbReference type="EMBL" id="ERJ06901.1"/>
    </source>
</evidence>
<dbReference type="Pfam" id="PF14312">
    <property type="entry name" value="FG-GAP_2"/>
    <property type="match status" value="3"/>
</dbReference>
<reference evidence="2 5" key="3">
    <citation type="journal article" date="2014" name="Environ. Microbiol.">
        <title>Halorhabdus tiamatea: proteogenomics and glycosidase activity measurements identify the first cultivated euryarchaeon from a deep-sea anoxic brine lake as potential polysaccharide degrader.</title>
        <authorList>
            <person name="Werner J."/>
            <person name="Ferrer M."/>
            <person name="Michel G."/>
            <person name="Mann A.J."/>
            <person name="Huang S."/>
            <person name="Juarez S."/>
            <person name="Ciordia S."/>
            <person name="Albar J.P."/>
            <person name="Alcaide M."/>
            <person name="La Cono V."/>
            <person name="Yakimov M.M."/>
            <person name="Antunes A."/>
            <person name="Taborda M."/>
            <person name="Da Costa M.S."/>
            <person name="Amann R.I."/>
            <person name="Gloeckner F.O."/>
            <person name="Golyshina O.V."/>
            <person name="Golyshin P.N."/>
            <person name="Teeling H."/>
        </authorList>
    </citation>
    <scope>NUCLEOTIDE SEQUENCE [LARGE SCALE GENOMIC DNA]</scope>
    <source>
        <strain evidence="5">SARL4B</strain>
        <strain evidence="2">Type strain: SARL4B</strain>
    </source>
</reference>
<dbReference type="Gene3D" id="2.130.10.130">
    <property type="entry name" value="Integrin alpha, N-terminal"/>
    <property type="match status" value="1"/>
</dbReference>
<dbReference type="STRING" id="1033806.HTIA_0245"/>
<evidence type="ECO:0000313" key="4">
    <source>
        <dbReference type="Proteomes" id="UP000003861"/>
    </source>
</evidence>
<keyword evidence="3" id="KW-0401">Integrin</keyword>
<evidence type="ECO:0000313" key="2">
    <source>
        <dbReference type="EMBL" id="CCQ32395.1"/>
    </source>
</evidence>
<dbReference type="Proteomes" id="UP000015381">
    <property type="component" value="Chromosome I"/>
</dbReference>
<dbReference type="EMBL" id="HF571520">
    <property type="protein sequence ID" value="CCQ32395.1"/>
    <property type="molecule type" value="Genomic_DNA"/>
</dbReference>
<dbReference type="OrthoDB" id="242361at2157"/>
<dbReference type="PANTHER" id="PTHR36220:SF1">
    <property type="entry name" value="GAMMA TUBULIN COMPLEX COMPONENT C-TERMINAL DOMAIN-CONTAINING PROTEIN"/>
    <property type="match status" value="1"/>
</dbReference>
<keyword evidence="5" id="KW-1185">Reference proteome</keyword>
<evidence type="ECO:0000256" key="1">
    <source>
        <dbReference type="ARBA" id="ARBA00022729"/>
    </source>
</evidence>
<dbReference type="PROSITE" id="PS51318">
    <property type="entry name" value="TAT"/>
    <property type="match status" value="1"/>
</dbReference>
<gene>
    <name evidence="2" type="primary">tadB</name>
    <name evidence="3" type="ORF">HLRTI_000974</name>
    <name evidence="2" type="ORF">HTIA_0245</name>
</gene>
<proteinExistence type="predicted"/>
<name>F7PHQ7_9EURY</name>
<protein>
    <submittedName>
        <fullName evidence="2">Flp pilus assembly protein TadB</fullName>
    </submittedName>
    <submittedName>
        <fullName evidence="3">Quinoprotein integrin alpha 6</fullName>
    </submittedName>
</protein>
<dbReference type="GeneID" id="23798410"/>
<dbReference type="InterPro" id="IPR028994">
    <property type="entry name" value="Integrin_alpha_N"/>
</dbReference>
<dbReference type="InterPro" id="IPR006311">
    <property type="entry name" value="TAT_signal"/>
</dbReference>
<dbReference type="eggNOG" id="arCOG02562">
    <property type="taxonomic scope" value="Archaea"/>
</dbReference>
<keyword evidence="1" id="KW-0732">Signal</keyword>
<dbReference type="SUPFAM" id="SSF82171">
    <property type="entry name" value="DPP6 N-terminal domain-like"/>
    <property type="match status" value="1"/>
</dbReference>
<reference evidence="3 4" key="1">
    <citation type="journal article" date="2011" name="J. Bacteriol.">
        <title>Genome sequence of Halorhabdus tiamatea, the first archaeon isolated from a deep-sea anoxic brine lake.</title>
        <authorList>
            <person name="Antunes A."/>
            <person name="Alam I."/>
            <person name="Bajic V.B."/>
            <person name="Stingl U."/>
        </authorList>
    </citation>
    <scope>NUCLEOTIDE SEQUENCE [LARGE SCALE GENOMIC DNA]</scope>
    <source>
        <strain evidence="3 4">SARL4B</strain>
    </source>
</reference>
<dbReference type="InterPro" id="IPR013517">
    <property type="entry name" value="FG-GAP"/>
</dbReference>
<sequence>MDESRRNALKFVGTASLTAVAGCSGIAAPGQSFGERRTLTPDDGDADGLFGNEVAVSRDRSTILVSAYQADTPVGTETGAVYVFERADDSWTQAGKLVPDASREIYSFGAGVALSADGTTAVVGCGFDERRAMQTSGAVYVFERVDGEWSQGARLIEDVADDTTDRSVAFANALGESVEVSADGGTVLAGAPYHAFSTTSGAPPVSGGSAFDDVVASVNDSIGPAPGAAFVFERSGEEWHQAAKFAPEERWGPDHVGSAVALTGDGSKAFVASQGGGSVTVFEGVEESWAEASTLPIDDDTFLLRDGVIGISSDGTTAVVGDYGGPASVFEWADGEWSRSATLSPGQTDNPGKNAHVALSADGETALIVRPSTEQGTAVEAVTRSGGSWDRKTVLSAGDGRSNVRFGRSLALAGDGTTAVVGADRAATENGIPTGAAFVFE</sequence>
<dbReference type="Proteomes" id="UP000003861">
    <property type="component" value="Unassembled WGS sequence"/>
</dbReference>
<dbReference type="GO" id="GO:0007229">
    <property type="term" value="P:integrin-mediated signaling pathway"/>
    <property type="evidence" value="ECO:0007669"/>
    <property type="project" value="UniProtKB-KW"/>
</dbReference>